<keyword evidence="2" id="KW-1185">Reference proteome</keyword>
<sequence length="159" mass="18474">MSPNENDKILKLLEIELQYLFPQFSDEERHSMINDVGTKIKKKLALTERVGPWTELKKVTEQMKEYHPHKDEIEEDDKWKNFSAVLTRIEEITKTKEDMSIKEASDCYDTCNECVGKGSKSCMQLGLFAVLLQCKEQIKELASNKNYTNDADFKTHSMC</sequence>
<reference evidence="1 2" key="1">
    <citation type="journal article" date="2013" name="Curr. Biol.">
        <title>The Genome of the Foraminiferan Reticulomyxa filosa.</title>
        <authorList>
            <person name="Glockner G."/>
            <person name="Hulsmann N."/>
            <person name="Schleicher M."/>
            <person name="Noegel A.A."/>
            <person name="Eichinger L."/>
            <person name="Gallinger C."/>
            <person name="Pawlowski J."/>
            <person name="Sierra R."/>
            <person name="Euteneuer U."/>
            <person name="Pillet L."/>
            <person name="Moustafa A."/>
            <person name="Platzer M."/>
            <person name="Groth M."/>
            <person name="Szafranski K."/>
            <person name="Schliwa M."/>
        </authorList>
    </citation>
    <scope>NUCLEOTIDE SEQUENCE [LARGE SCALE GENOMIC DNA]</scope>
</reference>
<gene>
    <name evidence="1" type="ORF">RFI_01101</name>
</gene>
<comment type="caution">
    <text evidence="1">The sequence shown here is derived from an EMBL/GenBank/DDBJ whole genome shotgun (WGS) entry which is preliminary data.</text>
</comment>
<proteinExistence type="predicted"/>
<dbReference type="OrthoDB" id="21615at2759"/>
<evidence type="ECO:0000313" key="1">
    <source>
        <dbReference type="EMBL" id="ETO35960.1"/>
    </source>
</evidence>
<evidence type="ECO:0000313" key="2">
    <source>
        <dbReference type="Proteomes" id="UP000023152"/>
    </source>
</evidence>
<organism evidence="1 2">
    <name type="scientific">Reticulomyxa filosa</name>
    <dbReference type="NCBI Taxonomy" id="46433"/>
    <lineage>
        <taxon>Eukaryota</taxon>
        <taxon>Sar</taxon>
        <taxon>Rhizaria</taxon>
        <taxon>Retaria</taxon>
        <taxon>Foraminifera</taxon>
        <taxon>Monothalamids</taxon>
        <taxon>Reticulomyxidae</taxon>
        <taxon>Reticulomyxa</taxon>
    </lineage>
</organism>
<accession>X6PBT2</accession>
<dbReference type="Proteomes" id="UP000023152">
    <property type="component" value="Unassembled WGS sequence"/>
</dbReference>
<name>X6PBT2_RETFI</name>
<protein>
    <submittedName>
        <fullName evidence="1">Uncharacterized protein</fullName>
    </submittedName>
</protein>
<dbReference type="EMBL" id="ASPP01001149">
    <property type="protein sequence ID" value="ETO35960.1"/>
    <property type="molecule type" value="Genomic_DNA"/>
</dbReference>
<dbReference type="AlphaFoldDB" id="X6PBT2"/>